<evidence type="ECO:0000313" key="3">
    <source>
        <dbReference type="EMBL" id="TQL35943.1"/>
    </source>
</evidence>
<reference evidence="3 4" key="1">
    <citation type="submission" date="2019-06" db="EMBL/GenBank/DDBJ databases">
        <title>Sequencing the genomes of 1000 actinobacteria strains.</title>
        <authorList>
            <person name="Klenk H.-P."/>
        </authorList>
    </citation>
    <scope>NUCLEOTIDE SEQUENCE [LARGE SCALE GENOMIC DNA]</scope>
    <source>
        <strain evidence="3 4">DSM 44819</strain>
    </source>
</reference>
<organism evidence="3 4">
    <name type="scientific">Salinispora arenicola</name>
    <dbReference type="NCBI Taxonomy" id="168697"/>
    <lineage>
        <taxon>Bacteria</taxon>
        <taxon>Bacillati</taxon>
        <taxon>Actinomycetota</taxon>
        <taxon>Actinomycetes</taxon>
        <taxon>Micromonosporales</taxon>
        <taxon>Micromonosporaceae</taxon>
        <taxon>Salinispora</taxon>
    </lineage>
</organism>
<evidence type="ECO:0000313" key="2">
    <source>
        <dbReference type="EMBL" id="GIM82854.1"/>
    </source>
</evidence>
<evidence type="ECO:0000256" key="1">
    <source>
        <dbReference type="SAM" id="MobiDB-lite"/>
    </source>
</evidence>
<dbReference type="EMBL" id="VFOL01000001">
    <property type="protein sequence ID" value="TQL35943.1"/>
    <property type="molecule type" value="Genomic_DNA"/>
</dbReference>
<dbReference type="Proteomes" id="UP000677457">
    <property type="component" value="Unassembled WGS sequence"/>
</dbReference>
<dbReference type="RefSeq" id="WP_142116156.1">
    <property type="nucleotide sequence ID" value="NZ_BOQM01000006.1"/>
</dbReference>
<dbReference type="Proteomes" id="UP000315983">
    <property type="component" value="Unassembled WGS sequence"/>
</dbReference>
<keyword evidence="5" id="KW-1185">Reference proteome</keyword>
<feature type="compositionally biased region" description="Basic and acidic residues" evidence="1">
    <location>
        <begin position="8"/>
        <end position="20"/>
    </location>
</feature>
<gene>
    <name evidence="3" type="ORF">FB564_1014</name>
    <name evidence="2" type="ORF">Sar04_09300</name>
</gene>
<evidence type="ECO:0000313" key="4">
    <source>
        <dbReference type="Proteomes" id="UP000315983"/>
    </source>
</evidence>
<proteinExistence type="predicted"/>
<name>A0A542XJW5_SALAC</name>
<protein>
    <submittedName>
        <fullName evidence="3">Uncharacterized protein</fullName>
    </submittedName>
</protein>
<feature type="region of interest" description="Disordered" evidence="1">
    <location>
        <begin position="1"/>
        <end position="20"/>
    </location>
</feature>
<evidence type="ECO:0000313" key="5">
    <source>
        <dbReference type="Proteomes" id="UP000677457"/>
    </source>
</evidence>
<reference evidence="2 5" key="2">
    <citation type="submission" date="2021-03" db="EMBL/GenBank/DDBJ databases">
        <title>Whole genome shotgun sequence of Salinispora arenicola NBRC 105043.</title>
        <authorList>
            <person name="Komaki H."/>
            <person name="Tamura T."/>
        </authorList>
    </citation>
    <scope>NUCLEOTIDE SEQUENCE [LARGE SCALE GENOMIC DNA]</scope>
    <source>
        <strain evidence="2 5">NBRC 105043</strain>
    </source>
</reference>
<dbReference type="EMBL" id="BOQM01000006">
    <property type="protein sequence ID" value="GIM82854.1"/>
    <property type="molecule type" value="Genomic_DNA"/>
</dbReference>
<sequence length="101" mass="11510">MTAHPRAHMPDDLHRPDSQRQRVDLLAKRLLDIDAARRRAEAVGDQGLRNSLLNMARDLIGQAETRDLRSLVTLWYLELGAVADARVTRGMHRHPNRAERG</sequence>
<dbReference type="GeneID" id="93770339"/>
<dbReference type="AlphaFoldDB" id="A0A542XJW5"/>
<accession>A0A542XJW5</accession>
<comment type="caution">
    <text evidence="3">The sequence shown here is derived from an EMBL/GenBank/DDBJ whole genome shotgun (WGS) entry which is preliminary data.</text>
</comment>